<protein>
    <submittedName>
        <fullName evidence="1">Uncharacterized protein orf8</fullName>
    </submittedName>
</protein>
<reference evidence="1" key="1">
    <citation type="journal article" date="2007" name="Biosci. Biotechnol. Biochem.">
        <title>Polychlorinated biphenyl/biphenyl degrading gene clusters in Rhodococcus sp. K37, HA99, and TA431 are different from well-known bph gene clusters of Rhodococci.</title>
        <authorList>
            <person name="Taguchi K."/>
            <person name="Motoyama M."/>
            <person name="Iida T."/>
            <person name="Kudo T."/>
        </authorList>
    </citation>
    <scope>NUCLEOTIDE SEQUENCE</scope>
    <source>
        <strain evidence="1">TA431</strain>
    </source>
</reference>
<accession>A3KCZ9</accession>
<organism evidence="1">
    <name type="scientific">Rhodococcus erythropolis</name>
    <name type="common">Arthrobacter picolinophilus</name>
    <dbReference type="NCBI Taxonomy" id="1833"/>
    <lineage>
        <taxon>Bacteria</taxon>
        <taxon>Bacillati</taxon>
        <taxon>Actinomycetota</taxon>
        <taxon>Actinomycetes</taxon>
        <taxon>Mycobacteriales</taxon>
        <taxon>Nocardiaceae</taxon>
        <taxon>Rhodococcus</taxon>
        <taxon>Rhodococcus erythropolis group</taxon>
    </lineage>
</organism>
<evidence type="ECO:0000313" key="1">
    <source>
        <dbReference type="EMBL" id="BAF48506.1"/>
    </source>
</evidence>
<name>A3KCZ9_RHOER</name>
<dbReference type="SUPFAM" id="SSF55718">
    <property type="entry name" value="SCP-like"/>
    <property type="match status" value="1"/>
</dbReference>
<dbReference type="AlphaFoldDB" id="A3KCZ9"/>
<dbReference type="EMBL" id="AB272985">
    <property type="protein sequence ID" value="BAF48506.1"/>
    <property type="molecule type" value="Genomic_DNA"/>
</dbReference>
<dbReference type="InterPro" id="IPR036527">
    <property type="entry name" value="SCP2_sterol-bd_dom_sf"/>
</dbReference>
<sequence length="129" mass="14139">MHALLNEDWIKHYAEVWKGNTTAIEGTKGIDMIVQMSVSDRDRAPVHIHVNGDGLIDYAGPQIPGKDPKFNLAAPAETWRKVAAKEMGVRRAVTGPIKFKGSLALALKHFAGLEAALHQFADVPTDWEA</sequence>
<dbReference type="Gene3D" id="3.30.1050.10">
    <property type="entry name" value="SCP2 sterol-binding domain"/>
    <property type="match status" value="1"/>
</dbReference>
<proteinExistence type="predicted"/>
<gene>
    <name evidence="1" type="primary">orf8</name>
</gene>